<dbReference type="EMBL" id="JACHDB010000001">
    <property type="protein sequence ID" value="MBB5431215.1"/>
    <property type="molecule type" value="Genomic_DNA"/>
</dbReference>
<evidence type="ECO:0000256" key="5">
    <source>
        <dbReference type="PROSITE-ProRule" id="PRU00335"/>
    </source>
</evidence>
<dbReference type="GO" id="GO:0003700">
    <property type="term" value="F:DNA-binding transcription factor activity"/>
    <property type="evidence" value="ECO:0007669"/>
    <property type="project" value="TreeGrafter"/>
</dbReference>
<dbReference type="Pfam" id="PF00440">
    <property type="entry name" value="TetR_N"/>
    <property type="match status" value="1"/>
</dbReference>
<dbReference type="SUPFAM" id="SSF48498">
    <property type="entry name" value="Tetracyclin repressor-like, C-terminal domain"/>
    <property type="match status" value="1"/>
</dbReference>
<dbReference type="PROSITE" id="PS50977">
    <property type="entry name" value="HTH_TETR_2"/>
    <property type="match status" value="1"/>
</dbReference>
<keyword evidence="8" id="KW-1185">Reference proteome</keyword>
<dbReference type="InterPro" id="IPR036271">
    <property type="entry name" value="Tet_transcr_reg_TetR-rel_C_sf"/>
</dbReference>
<evidence type="ECO:0000256" key="2">
    <source>
        <dbReference type="ARBA" id="ARBA00023015"/>
    </source>
</evidence>
<evidence type="ECO:0000259" key="6">
    <source>
        <dbReference type="PROSITE" id="PS50977"/>
    </source>
</evidence>
<dbReference type="Proteomes" id="UP000572635">
    <property type="component" value="Unassembled WGS sequence"/>
</dbReference>
<evidence type="ECO:0000256" key="3">
    <source>
        <dbReference type="ARBA" id="ARBA00023125"/>
    </source>
</evidence>
<name>A0A7W8VCQ2_9ACTN</name>
<accession>A0A7W8VCQ2</accession>
<evidence type="ECO:0000256" key="4">
    <source>
        <dbReference type="ARBA" id="ARBA00023163"/>
    </source>
</evidence>
<evidence type="ECO:0000256" key="1">
    <source>
        <dbReference type="ARBA" id="ARBA00022491"/>
    </source>
</evidence>
<evidence type="ECO:0000313" key="8">
    <source>
        <dbReference type="Proteomes" id="UP000572635"/>
    </source>
</evidence>
<dbReference type="InterPro" id="IPR039538">
    <property type="entry name" value="BetI_C"/>
</dbReference>
<keyword evidence="1" id="KW-0678">Repressor</keyword>
<keyword evidence="3 5" id="KW-0238">DNA-binding</keyword>
<feature type="domain" description="HTH tetR-type" evidence="6">
    <location>
        <begin position="17"/>
        <end position="77"/>
    </location>
</feature>
<dbReference type="InterPro" id="IPR009057">
    <property type="entry name" value="Homeodomain-like_sf"/>
</dbReference>
<reference evidence="7 8" key="1">
    <citation type="submission" date="2020-08" db="EMBL/GenBank/DDBJ databases">
        <title>Sequencing the genomes of 1000 actinobacteria strains.</title>
        <authorList>
            <person name="Klenk H.-P."/>
        </authorList>
    </citation>
    <scope>NUCLEOTIDE SEQUENCE [LARGE SCALE GENOMIC DNA]</scope>
    <source>
        <strain evidence="7 8">DSM 44551</strain>
    </source>
</reference>
<dbReference type="PANTHER" id="PTHR30055">
    <property type="entry name" value="HTH-TYPE TRANSCRIPTIONAL REGULATOR RUTR"/>
    <property type="match status" value="1"/>
</dbReference>
<keyword evidence="2" id="KW-0805">Transcription regulation</keyword>
<dbReference type="SUPFAM" id="SSF46689">
    <property type="entry name" value="Homeodomain-like"/>
    <property type="match status" value="1"/>
</dbReference>
<comment type="caution">
    <text evidence="7">The sequence shown here is derived from an EMBL/GenBank/DDBJ whole genome shotgun (WGS) entry which is preliminary data.</text>
</comment>
<dbReference type="RefSeq" id="WP_184390514.1">
    <property type="nucleotide sequence ID" value="NZ_BAAAJD010000007.1"/>
</dbReference>
<dbReference type="PRINTS" id="PR00455">
    <property type="entry name" value="HTHTETR"/>
</dbReference>
<protein>
    <submittedName>
        <fullName evidence="7">AcrR family transcriptional regulator</fullName>
    </submittedName>
</protein>
<gene>
    <name evidence="7" type="ORF">HDA36_001299</name>
</gene>
<dbReference type="PANTHER" id="PTHR30055:SF234">
    <property type="entry name" value="HTH-TYPE TRANSCRIPTIONAL REGULATOR BETI"/>
    <property type="match status" value="1"/>
</dbReference>
<dbReference type="InterPro" id="IPR050109">
    <property type="entry name" value="HTH-type_TetR-like_transc_reg"/>
</dbReference>
<dbReference type="InterPro" id="IPR001647">
    <property type="entry name" value="HTH_TetR"/>
</dbReference>
<dbReference type="GO" id="GO:0000976">
    <property type="term" value="F:transcription cis-regulatory region binding"/>
    <property type="evidence" value="ECO:0007669"/>
    <property type="project" value="TreeGrafter"/>
</dbReference>
<dbReference type="AlphaFoldDB" id="A0A7W8VCQ2"/>
<evidence type="ECO:0000313" key="7">
    <source>
        <dbReference type="EMBL" id="MBB5431215.1"/>
    </source>
</evidence>
<feature type="DNA-binding region" description="H-T-H motif" evidence="5">
    <location>
        <begin position="40"/>
        <end position="59"/>
    </location>
</feature>
<dbReference type="Gene3D" id="1.10.357.10">
    <property type="entry name" value="Tetracycline Repressor, domain 2"/>
    <property type="match status" value="1"/>
</dbReference>
<keyword evidence="4" id="KW-0804">Transcription</keyword>
<dbReference type="Pfam" id="PF13977">
    <property type="entry name" value="TetR_C_6"/>
    <property type="match status" value="1"/>
</dbReference>
<sequence>MSQSDRPAGGPAPRKRVNRREEILHAATDAFAAQGFNNTSLADIAAGLGVTPAGVLHHFGSKTDLLTAVLERRDSDDPPPAGGGMLDHLVATAQRNAEQPGTTRLYAVLSAESATAGHPAQDWFRSRYEGLRADVERALLDRLGLPAADGVPDDVRDAAAAIIAVMDGMQVQWLLAPDSVDMAGATRAVIESVVDRLAAARSTPDCGA</sequence>
<organism evidence="7 8">
    <name type="scientific">Nocardiopsis composta</name>
    <dbReference type="NCBI Taxonomy" id="157465"/>
    <lineage>
        <taxon>Bacteria</taxon>
        <taxon>Bacillati</taxon>
        <taxon>Actinomycetota</taxon>
        <taxon>Actinomycetes</taxon>
        <taxon>Streptosporangiales</taxon>
        <taxon>Nocardiopsidaceae</taxon>
        <taxon>Nocardiopsis</taxon>
    </lineage>
</organism>
<proteinExistence type="predicted"/>